<evidence type="ECO:0000256" key="2">
    <source>
        <dbReference type="ARBA" id="ARBA00022801"/>
    </source>
</evidence>
<evidence type="ECO:0000313" key="4">
    <source>
        <dbReference type="EMBL" id="SPQ20740.1"/>
    </source>
</evidence>
<dbReference type="Gene3D" id="3.40.50.1820">
    <property type="entry name" value="alpha/beta hydrolase"/>
    <property type="match status" value="1"/>
</dbReference>
<proteinExistence type="inferred from homology"/>
<dbReference type="GO" id="GO:0008233">
    <property type="term" value="F:peptidase activity"/>
    <property type="evidence" value="ECO:0007669"/>
    <property type="project" value="InterPro"/>
</dbReference>
<dbReference type="InterPro" id="IPR029058">
    <property type="entry name" value="AB_hydrolase_fold"/>
</dbReference>
<dbReference type="AlphaFoldDB" id="A0A3S5CWF2"/>
<organism evidence="4 5">
    <name type="scientific">Thermothielavioides terrestris</name>
    <dbReference type="NCBI Taxonomy" id="2587410"/>
    <lineage>
        <taxon>Eukaryota</taxon>
        <taxon>Fungi</taxon>
        <taxon>Dikarya</taxon>
        <taxon>Ascomycota</taxon>
        <taxon>Pezizomycotina</taxon>
        <taxon>Sordariomycetes</taxon>
        <taxon>Sordariomycetidae</taxon>
        <taxon>Sordariales</taxon>
        <taxon>Chaetomiaceae</taxon>
        <taxon>Thermothielavioides</taxon>
    </lineage>
</organism>
<dbReference type="Proteomes" id="UP000289323">
    <property type="component" value="Unassembled WGS sequence"/>
</dbReference>
<feature type="domain" description="AB hydrolase-1" evidence="3">
    <location>
        <begin position="98"/>
        <end position="240"/>
    </location>
</feature>
<keyword evidence="2" id="KW-0378">Hydrolase</keyword>
<dbReference type="GO" id="GO:0006508">
    <property type="term" value="P:proteolysis"/>
    <property type="evidence" value="ECO:0007669"/>
    <property type="project" value="InterPro"/>
</dbReference>
<reference evidence="4 5" key="1">
    <citation type="submission" date="2018-04" db="EMBL/GenBank/DDBJ databases">
        <authorList>
            <person name="Huttner S."/>
            <person name="Dainat J."/>
        </authorList>
    </citation>
    <scope>NUCLEOTIDE SEQUENCE [LARGE SCALE GENOMIC DNA]</scope>
</reference>
<dbReference type="SUPFAM" id="SSF53474">
    <property type="entry name" value="alpha/beta-Hydrolases"/>
    <property type="match status" value="1"/>
</dbReference>
<dbReference type="InterPro" id="IPR002410">
    <property type="entry name" value="Peptidase_S33"/>
</dbReference>
<evidence type="ECO:0000313" key="5">
    <source>
        <dbReference type="Proteomes" id="UP000289323"/>
    </source>
</evidence>
<evidence type="ECO:0000259" key="3">
    <source>
        <dbReference type="Pfam" id="PF00561"/>
    </source>
</evidence>
<dbReference type="PANTHER" id="PTHR43248:SF2">
    <property type="entry name" value="PROLYL AMINOPEPTIDASE"/>
    <property type="match status" value="1"/>
</dbReference>
<dbReference type="PRINTS" id="PR00793">
    <property type="entry name" value="PROAMNOPTASE"/>
</dbReference>
<sequence>MDVEEREPYDAGAEPIDWQAIRQAERMGPAERSGEDGFQALRLSFRVPLDHRNKESTERIALRAVLVFGPGLPVLSPGNVDSPENILRSLTPPKTKRPILVYLCGGPGSANPAFALPDLNRAILQRQHAILYLDYRGTGDSTPVTAERLHSIDGGGGSDAADPSGRRRAAYLRHFTQDAIVADLEAVRLALGGVRFVLLAQSFGGWIATTYLSFLPRALDAVYIAGGVPPPFGASPDAVYSKLYAGLRKANKRYYELYPDDQERVVQVVRALARMGGGRGVELPPGAHGQRLTARGFMTMGRRFGLGDEGLKKVHEMVEMFWEDCQRDGVIAEDTLQRFVDMGGTGFRLPERPLYAALHEAIYCYGPRVRSAWAAQRVGREQHGACFAWLDHEFDFFADRLGRAQPLFFSGEMIYEFMLQDAGPELEPFITPAQALAQRETWPPLYDVEQLRRNTVPVRALAYPEDLFVDFGLCKQTLELIGNSTMTEAPGDWIHGSIKTRTKDVIDLLYPMPKIASNQDE</sequence>
<protein>
    <submittedName>
        <fullName evidence="4">290e9b56-6375-43f7-b144-e04dbbdf0fc5</fullName>
    </submittedName>
</protein>
<evidence type="ECO:0000256" key="1">
    <source>
        <dbReference type="ARBA" id="ARBA00010088"/>
    </source>
</evidence>
<name>A0A3S5CWF2_9PEZI</name>
<comment type="similarity">
    <text evidence="1">Belongs to the peptidase S33 family.</text>
</comment>
<dbReference type="PANTHER" id="PTHR43248">
    <property type="entry name" value="2-SUCCINYL-6-HYDROXY-2,4-CYCLOHEXADIENE-1-CARBOXYLATE SYNTHASE"/>
    <property type="match status" value="1"/>
</dbReference>
<dbReference type="Pfam" id="PF00561">
    <property type="entry name" value="Abhydrolase_1"/>
    <property type="match status" value="1"/>
</dbReference>
<accession>A0A3S5CWF2</accession>
<dbReference type="InterPro" id="IPR051601">
    <property type="entry name" value="Serine_prot/Carboxylest_S33"/>
</dbReference>
<dbReference type="EMBL" id="OUUZ01000006">
    <property type="protein sequence ID" value="SPQ20740.1"/>
    <property type="molecule type" value="Genomic_DNA"/>
</dbReference>
<gene>
    <name evidence="4" type="ORF">TT172_LOCUS3159</name>
</gene>
<dbReference type="InterPro" id="IPR000073">
    <property type="entry name" value="AB_hydrolase_1"/>
</dbReference>